<dbReference type="InterPro" id="IPR004907">
    <property type="entry name" value="ATPase_V1-cplx_csu"/>
</dbReference>
<name>A0A803T960_ANOCA</name>
<evidence type="ECO:0000256" key="3">
    <source>
        <dbReference type="ARBA" id="ARBA00022781"/>
    </source>
</evidence>
<dbReference type="SUPFAM" id="SSF118203">
    <property type="entry name" value="Vacuolar ATP synthase subunit C"/>
    <property type="match status" value="1"/>
</dbReference>
<organism evidence="7 8">
    <name type="scientific">Anolis carolinensis</name>
    <name type="common">Green anole</name>
    <name type="synonym">American chameleon</name>
    <dbReference type="NCBI Taxonomy" id="28377"/>
    <lineage>
        <taxon>Eukaryota</taxon>
        <taxon>Metazoa</taxon>
        <taxon>Chordata</taxon>
        <taxon>Craniata</taxon>
        <taxon>Vertebrata</taxon>
        <taxon>Euteleostomi</taxon>
        <taxon>Lepidosauria</taxon>
        <taxon>Squamata</taxon>
        <taxon>Bifurcata</taxon>
        <taxon>Unidentata</taxon>
        <taxon>Episquamata</taxon>
        <taxon>Toxicofera</taxon>
        <taxon>Iguania</taxon>
        <taxon>Dactyloidae</taxon>
        <taxon>Anolis</taxon>
    </lineage>
</organism>
<evidence type="ECO:0000256" key="2">
    <source>
        <dbReference type="ARBA" id="ARBA00022448"/>
    </source>
</evidence>
<keyword evidence="4 6" id="KW-0406">Ion transport</keyword>
<accession>A0A803T960</accession>
<dbReference type="InParanoid" id="A0A803T960"/>
<comment type="function">
    <text evidence="5 6">Subunit of the V1 complex of vacuolar(H+)-ATPase (V-ATPase), a multisubunit enzyme composed of a peripheral complex (V1) that hydrolyzes ATP and a membrane integral complex (V0) that translocates protons. V-ATPase is responsible for acidifying and maintaining the pH of intracellular compartments and in some cell types, is targeted to the plasma membrane, where it is responsible for acidifying the extracellular environment. Subunit C is necessary for the assembly of the catalytic sector of the enzyme and is likely to have a specific function in its catalytic activity.</text>
</comment>
<evidence type="ECO:0000313" key="8">
    <source>
        <dbReference type="Proteomes" id="UP000001646"/>
    </source>
</evidence>
<dbReference type="Proteomes" id="UP000001646">
    <property type="component" value="Unplaced"/>
</dbReference>
<keyword evidence="8" id="KW-1185">Reference proteome</keyword>
<reference evidence="7" key="3">
    <citation type="submission" date="2025-09" db="UniProtKB">
        <authorList>
            <consortium name="Ensembl"/>
        </authorList>
    </citation>
    <scope>IDENTIFICATION</scope>
</reference>
<evidence type="ECO:0000256" key="6">
    <source>
        <dbReference type="RuleBase" id="RU364010"/>
    </source>
</evidence>
<evidence type="ECO:0000256" key="4">
    <source>
        <dbReference type="ARBA" id="ARBA00023065"/>
    </source>
</evidence>
<dbReference type="AlphaFoldDB" id="A0A803T960"/>
<sequence>MEKFWTISAPREKIRHQIWETLCPATIKNNNLSTNSKFNISDQKIVTLNFLFYFLKVVLYLADALEENKMLCEKCQNRLLPSNRLLTR</sequence>
<protein>
    <recommendedName>
        <fullName evidence="6">V-type proton ATPase subunit C</fullName>
    </recommendedName>
</protein>
<comment type="similarity">
    <text evidence="1 6">Belongs to the V-ATPase C subunit family.</text>
</comment>
<dbReference type="Ensembl" id="ENSACAT00000058180.1">
    <property type="protein sequence ID" value="ENSACAP00000031750.1"/>
    <property type="gene ID" value="ENSACAG00000039509.1"/>
</dbReference>
<reference evidence="7" key="1">
    <citation type="submission" date="2009-12" db="EMBL/GenBank/DDBJ databases">
        <title>The Genome Sequence of Anolis carolinensis (Green Anole Lizard).</title>
        <authorList>
            <consortium name="The Genome Sequencing Platform"/>
            <person name="Di Palma F."/>
            <person name="Alfoldi J."/>
            <person name="Heiman D."/>
            <person name="Young S."/>
            <person name="Grabherr M."/>
            <person name="Johnson J."/>
            <person name="Lander E.S."/>
            <person name="Lindblad-Toh K."/>
        </authorList>
    </citation>
    <scope>NUCLEOTIDE SEQUENCE [LARGE SCALE GENOMIC DNA]</scope>
    <source>
        <strain evidence="7">JBL SC #1</strain>
    </source>
</reference>
<dbReference type="Pfam" id="PF03223">
    <property type="entry name" value="V-ATPase_C"/>
    <property type="match status" value="1"/>
</dbReference>
<evidence type="ECO:0000256" key="1">
    <source>
        <dbReference type="ARBA" id="ARBA00006138"/>
    </source>
</evidence>
<comment type="subunit">
    <text evidence="6">V-ATPase is a heteromultimeric enzyme made up of two complexes: the ATP-hydrolytic V1 complex and the proton translocation V0 complex. The V1 complex consists of three catalytic AB heterodimers that form a heterohexamer, three peripheral stalks each consisting of EG heterodimers, one central rotor including subunits D and F, and the regulatory subunits C and H. The proton translocation complex V0 consists of the proton transport subunit a, a ring of proteolipid subunits c9c'', rotary subunit d, subunits e and f, and two accessory subunits.</text>
</comment>
<keyword evidence="3 6" id="KW-0375">Hydrogen ion transport</keyword>
<reference evidence="7" key="2">
    <citation type="submission" date="2025-08" db="UniProtKB">
        <authorList>
            <consortium name="Ensembl"/>
        </authorList>
    </citation>
    <scope>IDENTIFICATION</scope>
</reference>
<dbReference type="InterPro" id="IPR036132">
    <property type="entry name" value="Vac_ATP_synth_c_sf"/>
</dbReference>
<dbReference type="GO" id="GO:0033180">
    <property type="term" value="C:proton-transporting V-type ATPase, V1 domain"/>
    <property type="evidence" value="ECO:0007669"/>
    <property type="project" value="InterPro"/>
</dbReference>
<keyword evidence="2 6" id="KW-0813">Transport</keyword>
<proteinExistence type="inferred from homology"/>
<dbReference type="GO" id="GO:0046961">
    <property type="term" value="F:proton-transporting ATPase activity, rotational mechanism"/>
    <property type="evidence" value="ECO:0007669"/>
    <property type="project" value="InterPro"/>
</dbReference>
<evidence type="ECO:0000256" key="5">
    <source>
        <dbReference type="ARBA" id="ARBA00046006"/>
    </source>
</evidence>
<evidence type="ECO:0000313" key="7">
    <source>
        <dbReference type="Ensembl" id="ENSACAP00000031750.1"/>
    </source>
</evidence>